<organism evidence="2 3">
    <name type="scientific">Mycolicibacterium hippocampi</name>
    <dbReference type="NCBI Taxonomy" id="659824"/>
    <lineage>
        <taxon>Bacteria</taxon>
        <taxon>Bacillati</taxon>
        <taxon>Actinomycetota</taxon>
        <taxon>Actinomycetes</taxon>
        <taxon>Mycobacteriales</taxon>
        <taxon>Mycobacteriaceae</taxon>
        <taxon>Mycolicibacterium</taxon>
    </lineage>
</organism>
<feature type="transmembrane region" description="Helical" evidence="1">
    <location>
        <begin position="44"/>
        <end position="66"/>
    </location>
</feature>
<evidence type="ECO:0008006" key="4">
    <source>
        <dbReference type="Google" id="ProtNLM"/>
    </source>
</evidence>
<protein>
    <recommendedName>
        <fullName evidence="4">Transmembrane protein</fullName>
    </recommendedName>
</protein>
<feature type="transmembrane region" description="Helical" evidence="1">
    <location>
        <begin position="12"/>
        <end position="32"/>
    </location>
</feature>
<reference evidence="2 3" key="1">
    <citation type="journal article" date="2019" name="Emerg. Microbes Infect.">
        <title>Comprehensive subspecies identification of 175 nontuberculous mycobacteria species based on 7547 genomic profiles.</title>
        <authorList>
            <person name="Matsumoto Y."/>
            <person name="Kinjo T."/>
            <person name="Motooka D."/>
            <person name="Nabeya D."/>
            <person name="Jung N."/>
            <person name="Uechi K."/>
            <person name="Horii T."/>
            <person name="Iida T."/>
            <person name="Fujita J."/>
            <person name="Nakamura S."/>
        </authorList>
    </citation>
    <scope>NUCLEOTIDE SEQUENCE [LARGE SCALE GENOMIC DNA]</scope>
    <source>
        <strain evidence="2 3">JCM 30996</strain>
    </source>
</reference>
<keyword evidence="1" id="KW-0812">Transmembrane</keyword>
<accession>A0A7I9ZK83</accession>
<comment type="caution">
    <text evidence="2">The sequence shown here is derived from an EMBL/GenBank/DDBJ whole genome shotgun (WGS) entry which is preliminary data.</text>
</comment>
<dbReference type="EMBL" id="BLLB01000002">
    <property type="protein sequence ID" value="GFH01253.1"/>
    <property type="molecule type" value="Genomic_DNA"/>
</dbReference>
<evidence type="ECO:0000256" key="1">
    <source>
        <dbReference type="SAM" id="Phobius"/>
    </source>
</evidence>
<feature type="transmembrane region" description="Helical" evidence="1">
    <location>
        <begin position="100"/>
        <end position="125"/>
    </location>
</feature>
<keyword evidence="3" id="KW-1185">Reference proteome</keyword>
<evidence type="ECO:0000313" key="2">
    <source>
        <dbReference type="EMBL" id="GFH01253.1"/>
    </source>
</evidence>
<keyword evidence="1" id="KW-0472">Membrane</keyword>
<dbReference type="RefSeq" id="WP_163888079.1">
    <property type="nucleotide sequence ID" value="NZ_BLLB01000002.1"/>
</dbReference>
<keyword evidence="1" id="KW-1133">Transmembrane helix</keyword>
<dbReference type="AlphaFoldDB" id="A0A7I9ZK83"/>
<feature type="transmembrane region" description="Helical" evidence="1">
    <location>
        <begin position="73"/>
        <end position="94"/>
    </location>
</feature>
<proteinExistence type="predicted"/>
<dbReference type="Proteomes" id="UP000465304">
    <property type="component" value="Unassembled WGS sequence"/>
</dbReference>
<sequence length="135" mass="14513">MTEPPATRPPDVDTGFWLWVVALPLMVTGYVVDMFTGPERLPGPVLAFSLVIVFVITVVVATFLVLMRQGYRWVRTVLTGGAIAAVVFSAAGLFTAERHAVAAIGYAGPVIVGSVLIAGGVFLLHRKDAHEFFTR</sequence>
<name>A0A7I9ZK83_9MYCO</name>
<evidence type="ECO:0000313" key="3">
    <source>
        <dbReference type="Proteomes" id="UP000465304"/>
    </source>
</evidence>
<gene>
    <name evidence="2" type="ORF">MHIP_17360</name>
</gene>